<sequence length="92" mass="10594">MMRKHIDDPSEPIGALLCARKTISLLEKSQCLFEFFKNVSLRVLTGTRILTDHHVHHQQNHLHLMKAPTINPISTLSPLLLLLWNRCICCQI</sequence>
<evidence type="ECO:0000313" key="1">
    <source>
        <dbReference type="EMBL" id="JAP21376.1"/>
    </source>
</evidence>
<dbReference type="EMBL" id="GEDG01017762">
    <property type="protein sequence ID" value="JAP21376.1"/>
    <property type="molecule type" value="Transcribed_RNA"/>
</dbReference>
<organism evidence="1">
    <name type="scientific">Solanum chacoense</name>
    <name type="common">Chaco potato</name>
    <dbReference type="NCBI Taxonomy" id="4108"/>
    <lineage>
        <taxon>Eukaryota</taxon>
        <taxon>Viridiplantae</taxon>
        <taxon>Streptophyta</taxon>
        <taxon>Embryophyta</taxon>
        <taxon>Tracheophyta</taxon>
        <taxon>Spermatophyta</taxon>
        <taxon>Magnoliopsida</taxon>
        <taxon>eudicotyledons</taxon>
        <taxon>Gunneridae</taxon>
        <taxon>Pentapetalae</taxon>
        <taxon>asterids</taxon>
        <taxon>lamiids</taxon>
        <taxon>Solanales</taxon>
        <taxon>Solanaceae</taxon>
        <taxon>Solanoideae</taxon>
        <taxon>Solaneae</taxon>
        <taxon>Solanum</taxon>
    </lineage>
</organism>
<dbReference type="AlphaFoldDB" id="A0A0V0HN58"/>
<name>A0A0V0HN58_SOLCH</name>
<reference evidence="1" key="1">
    <citation type="submission" date="2015-12" db="EMBL/GenBank/DDBJ databases">
        <title>Gene expression during late stages of embryo sac development: a critical building block for successful pollen-pistil interactions.</title>
        <authorList>
            <person name="Liu Y."/>
            <person name="Joly V."/>
            <person name="Sabar M."/>
            <person name="Matton D.P."/>
        </authorList>
    </citation>
    <scope>NUCLEOTIDE SEQUENCE</scope>
</reference>
<protein>
    <submittedName>
        <fullName evidence="1">Putative ovule protein</fullName>
    </submittedName>
</protein>
<proteinExistence type="predicted"/>
<accession>A0A0V0HN58</accession>